<keyword evidence="3" id="KW-1185">Reference proteome</keyword>
<protein>
    <recommendedName>
        <fullName evidence="1">Peptidase C39-like domain-containing protein</fullName>
    </recommendedName>
</protein>
<dbReference type="AlphaFoldDB" id="A0A4V2KDK2"/>
<dbReference type="OrthoDB" id="5611441at2"/>
<dbReference type="Proteomes" id="UP000292639">
    <property type="component" value="Unassembled WGS sequence"/>
</dbReference>
<reference evidence="2 3" key="1">
    <citation type="submission" date="2018-06" db="EMBL/GenBank/DDBJ databases">
        <title>Three novel Pseudomonas species isolated from symptomatic oak.</title>
        <authorList>
            <person name="Bueno-Gonzalez V."/>
            <person name="Brady C."/>
        </authorList>
    </citation>
    <scope>NUCLEOTIDE SEQUENCE [LARGE SCALE GENOMIC DNA]</scope>
    <source>
        <strain evidence="2 3">P17C</strain>
    </source>
</reference>
<dbReference type="CDD" id="cd02549">
    <property type="entry name" value="Peptidase_C39A"/>
    <property type="match status" value="1"/>
</dbReference>
<accession>A0A4V2KDK2</accession>
<name>A0A4V2KDK2_9GAMM</name>
<dbReference type="PROSITE" id="PS51257">
    <property type="entry name" value="PROKAR_LIPOPROTEIN"/>
    <property type="match status" value="1"/>
</dbReference>
<dbReference type="SUPFAM" id="SSF48452">
    <property type="entry name" value="TPR-like"/>
    <property type="match status" value="1"/>
</dbReference>
<sequence>MHRSLNAPSLIRTFSLLLLCGLLGACARSPLVLSGDADLPRRVELVEVPFFAQDEYQCGPAALATVLTHRGIDTSPQALVERVYIPERKGSLQVEMVAAARAHGLLVYPLKPRLESLLAEVAAGNPVLVLQNLAFEHWPLWHFAVVVGYDLERQELILRSGTNERLVDDFRSFLRSWHKGGRWAVVTQEPERLPATAEPVTWMAAASDLEQVGQRQAARRAYESAAQRWSSPLPWFALGNSLYQEGDGAGAQQALRKSIQLDAGFAAAWFNLSNVLAENGCAVEASAALACSRRLAPDDRRLDWPLPAPKGVAAGQCQALPDCP</sequence>
<proteinExistence type="predicted"/>
<evidence type="ECO:0000313" key="2">
    <source>
        <dbReference type="EMBL" id="TBV00040.1"/>
    </source>
</evidence>
<organism evidence="2 3">
    <name type="scientific">Stutzerimonas kirkiae</name>
    <dbReference type="NCBI Taxonomy" id="2211392"/>
    <lineage>
        <taxon>Bacteria</taxon>
        <taxon>Pseudomonadati</taxon>
        <taxon>Pseudomonadota</taxon>
        <taxon>Gammaproteobacteria</taxon>
        <taxon>Pseudomonadales</taxon>
        <taxon>Pseudomonadaceae</taxon>
        <taxon>Stutzerimonas</taxon>
    </lineage>
</organism>
<evidence type="ECO:0000259" key="1">
    <source>
        <dbReference type="Pfam" id="PF13529"/>
    </source>
</evidence>
<feature type="domain" description="Peptidase C39-like" evidence="1">
    <location>
        <begin position="47"/>
        <end position="157"/>
    </location>
</feature>
<dbReference type="NCBIfam" id="NF033920">
    <property type="entry name" value="C39_PA2778_fam"/>
    <property type="match status" value="1"/>
</dbReference>
<dbReference type="InterPro" id="IPR039564">
    <property type="entry name" value="Peptidase_C39-like"/>
</dbReference>
<dbReference type="EMBL" id="QJUP01000001">
    <property type="protein sequence ID" value="TBV00040.1"/>
    <property type="molecule type" value="Genomic_DNA"/>
</dbReference>
<dbReference type="InterPro" id="IPR039563">
    <property type="entry name" value="Peptidase_C39_single_dom"/>
</dbReference>
<dbReference type="InterPro" id="IPR011990">
    <property type="entry name" value="TPR-like_helical_dom_sf"/>
</dbReference>
<dbReference type="Gene3D" id="3.90.70.10">
    <property type="entry name" value="Cysteine proteinases"/>
    <property type="match status" value="1"/>
</dbReference>
<comment type="caution">
    <text evidence="2">The sequence shown here is derived from an EMBL/GenBank/DDBJ whole genome shotgun (WGS) entry which is preliminary data.</text>
</comment>
<dbReference type="RefSeq" id="WP_131183134.1">
    <property type="nucleotide sequence ID" value="NZ_QJUO01000002.1"/>
</dbReference>
<evidence type="ECO:0000313" key="3">
    <source>
        <dbReference type="Proteomes" id="UP000292639"/>
    </source>
</evidence>
<gene>
    <name evidence="2" type="ORF">DNJ96_01790</name>
</gene>
<dbReference type="Gene3D" id="1.25.40.10">
    <property type="entry name" value="Tetratricopeptide repeat domain"/>
    <property type="match status" value="1"/>
</dbReference>
<dbReference type="Pfam" id="PF13529">
    <property type="entry name" value="Peptidase_C39_2"/>
    <property type="match status" value="1"/>
</dbReference>